<reference evidence="1" key="2">
    <citation type="submission" date="2021-01" db="EMBL/GenBank/DDBJ databases">
        <authorList>
            <person name="Schikora-Tamarit M.A."/>
        </authorList>
    </citation>
    <scope>NUCLEOTIDE SEQUENCE</scope>
    <source>
        <strain evidence="1">CBS2887</strain>
    </source>
</reference>
<evidence type="ECO:0000313" key="1">
    <source>
        <dbReference type="EMBL" id="KAH3680077.1"/>
    </source>
</evidence>
<comment type="caution">
    <text evidence="1">The sequence shown here is derived from an EMBL/GenBank/DDBJ whole genome shotgun (WGS) entry which is preliminary data.</text>
</comment>
<protein>
    <submittedName>
        <fullName evidence="1">Uncharacterized protein</fullName>
    </submittedName>
</protein>
<reference evidence="1" key="1">
    <citation type="journal article" date="2021" name="Open Biol.">
        <title>Shared evolutionary footprints suggest mitochondrial oxidative damage underlies multiple complex I losses in fungi.</title>
        <authorList>
            <person name="Schikora-Tamarit M.A."/>
            <person name="Marcet-Houben M."/>
            <person name="Nosek J."/>
            <person name="Gabaldon T."/>
        </authorList>
    </citation>
    <scope>NUCLEOTIDE SEQUENCE</scope>
    <source>
        <strain evidence="1">CBS2887</strain>
    </source>
</reference>
<evidence type="ECO:0000313" key="2">
    <source>
        <dbReference type="Proteomes" id="UP000774326"/>
    </source>
</evidence>
<dbReference type="OrthoDB" id="10610450at2759"/>
<organism evidence="1 2">
    <name type="scientific">Wickerhamomyces pijperi</name>
    <name type="common">Yeast</name>
    <name type="synonym">Pichia pijperi</name>
    <dbReference type="NCBI Taxonomy" id="599730"/>
    <lineage>
        <taxon>Eukaryota</taxon>
        <taxon>Fungi</taxon>
        <taxon>Dikarya</taxon>
        <taxon>Ascomycota</taxon>
        <taxon>Saccharomycotina</taxon>
        <taxon>Saccharomycetes</taxon>
        <taxon>Phaffomycetales</taxon>
        <taxon>Wickerhamomycetaceae</taxon>
        <taxon>Wickerhamomyces</taxon>
    </lineage>
</organism>
<dbReference type="AlphaFoldDB" id="A0A9P8PXN1"/>
<name>A0A9P8PXN1_WICPI</name>
<dbReference type="Proteomes" id="UP000774326">
    <property type="component" value="Unassembled WGS sequence"/>
</dbReference>
<gene>
    <name evidence="1" type="ORF">WICPIJ_008395</name>
</gene>
<dbReference type="EMBL" id="JAEUBG010004785">
    <property type="protein sequence ID" value="KAH3680077.1"/>
    <property type="molecule type" value="Genomic_DNA"/>
</dbReference>
<sequence length="140" mass="15182">MASFGMVGPVQSVDGGPLTSTLLTSRVQDLFQQRSTVDVVVVQDVLGDVNQEGVQDTLVPLGKDVTDFLVGEATNSLQDVVSFSDQLHVTVLNTVVNHLDVVTRTGWTNPVTTWLTVRLGSDGLENVLNVWPSFFGTTWH</sequence>
<keyword evidence="2" id="KW-1185">Reference proteome</keyword>
<accession>A0A9P8PXN1</accession>
<proteinExistence type="predicted"/>